<dbReference type="KEGG" id="pman:OU5_5066"/>
<dbReference type="InterPro" id="IPR017937">
    <property type="entry name" value="Thioredoxin_CS"/>
</dbReference>
<evidence type="ECO:0000256" key="3">
    <source>
        <dbReference type="ARBA" id="ARBA00023157"/>
    </source>
</evidence>
<proteinExistence type="predicted"/>
<dbReference type="SUPFAM" id="SSF52833">
    <property type="entry name" value="Thioredoxin-like"/>
    <property type="match status" value="1"/>
</dbReference>
<dbReference type="AlphaFoldDB" id="A0A024EHU7"/>
<dbReference type="PROSITE" id="PS00194">
    <property type="entry name" value="THIOREDOXIN_1"/>
    <property type="match status" value="1"/>
</dbReference>
<dbReference type="PANTHER" id="PTHR42852">
    <property type="entry name" value="THIOL:DISULFIDE INTERCHANGE PROTEIN DSBE"/>
    <property type="match status" value="1"/>
</dbReference>
<keyword evidence="2" id="KW-0201">Cytochrome c-type biogenesis</keyword>
<dbReference type="GO" id="GO:0030313">
    <property type="term" value="C:cell envelope"/>
    <property type="evidence" value="ECO:0007669"/>
    <property type="project" value="UniProtKB-SubCell"/>
</dbReference>
<keyword evidence="3" id="KW-1015">Disulfide bond</keyword>
<evidence type="ECO:0000256" key="1">
    <source>
        <dbReference type="ARBA" id="ARBA00004196"/>
    </source>
</evidence>
<dbReference type="CDD" id="cd02966">
    <property type="entry name" value="TlpA_like_family"/>
    <property type="match status" value="1"/>
</dbReference>
<evidence type="ECO:0000313" key="6">
    <source>
        <dbReference type="EMBL" id="AHZ72145.1"/>
    </source>
</evidence>
<accession>A0A024EHU7</accession>
<dbReference type="Gene3D" id="3.40.30.10">
    <property type="entry name" value="Glutaredoxin"/>
    <property type="match status" value="1"/>
</dbReference>
<dbReference type="HOGENOM" id="CLU_042529_11_5_6"/>
<dbReference type="PANTHER" id="PTHR42852:SF6">
    <property type="entry name" value="THIOL:DISULFIDE INTERCHANGE PROTEIN DSBE"/>
    <property type="match status" value="1"/>
</dbReference>
<evidence type="ECO:0000313" key="7">
    <source>
        <dbReference type="Proteomes" id="UP000026913"/>
    </source>
</evidence>
<dbReference type="EMBL" id="CP005960">
    <property type="protein sequence ID" value="AHZ72145.1"/>
    <property type="molecule type" value="Genomic_DNA"/>
</dbReference>
<gene>
    <name evidence="6" type="ORF">OU5_5066</name>
</gene>
<dbReference type="InterPro" id="IPR050553">
    <property type="entry name" value="Thioredoxin_ResA/DsbE_sf"/>
</dbReference>
<dbReference type="GO" id="GO:0017004">
    <property type="term" value="P:cytochrome complex assembly"/>
    <property type="evidence" value="ECO:0007669"/>
    <property type="project" value="UniProtKB-KW"/>
</dbReference>
<name>A0A024EHU7_9PSED</name>
<comment type="subcellular location">
    <subcellularLocation>
        <location evidence="1">Cell envelope</location>
    </subcellularLocation>
</comment>
<evidence type="ECO:0000256" key="2">
    <source>
        <dbReference type="ARBA" id="ARBA00022748"/>
    </source>
</evidence>
<reference evidence="6 7" key="1">
    <citation type="journal article" date="2012" name="J. Bacteriol.">
        <title>Genome sequence of cold-adapted Pseudomonas mandelii strain JR-1.</title>
        <authorList>
            <person name="Jang S.H."/>
            <person name="Kim J."/>
            <person name="Kim J."/>
            <person name="Hong S."/>
            <person name="Lee C."/>
        </authorList>
    </citation>
    <scope>NUCLEOTIDE SEQUENCE [LARGE SCALE GENOMIC DNA]</scope>
    <source>
        <strain evidence="6 7">JR-1</strain>
    </source>
</reference>
<dbReference type="InterPro" id="IPR036249">
    <property type="entry name" value="Thioredoxin-like_sf"/>
</dbReference>
<sequence length="161" mass="17677">MNKDYDMTRRLAAALAIIGALMLGGCGNDYGIDQNGQKVAAERLDNQWVVLNYWAEWCGPCRTEIPELNTLADQLKDKKIGVFGVNFDNVQGEELKSASEKLGIKFTVLASDPADLFELPRSEALPVTYIIDNKGKVREQLMGEQTAAGVMAKLEALQAVK</sequence>
<evidence type="ECO:0000259" key="5">
    <source>
        <dbReference type="PROSITE" id="PS51352"/>
    </source>
</evidence>
<evidence type="ECO:0000256" key="4">
    <source>
        <dbReference type="ARBA" id="ARBA00023284"/>
    </source>
</evidence>
<dbReference type="GO" id="GO:0016209">
    <property type="term" value="F:antioxidant activity"/>
    <property type="evidence" value="ECO:0007669"/>
    <property type="project" value="InterPro"/>
</dbReference>
<protein>
    <submittedName>
        <fullName evidence="6">Thioredoxin, putative</fullName>
    </submittedName>
</protein>
<dbReference type="Pfam" id="PF00578">
    <property type="entry name" value="AhpC-TSA"/>
    <property type="match status" value="1"/>
</dbReference>
<dbReference type="InterPro" id="IPR013766">
    <property type="entry name" value="Thioredoxin_domain"/>
</dbReference>
<dbReference type="PROSITE" id="PS51257">
    <property type="entry name" value="PROKAR_LIPOPROTEIN"/>
    <property type="match status" value="1"/>
</dbReference>
<dbReference type="Proteomes" id="UP000026913">
    <property type="component" value="Chromosome"/>
</dbReference>
<keyword evidence="4" id="KW-0676">Redox-active center</keyword>
<feature type="domain" description="Thioredoxin" evidence="5">
    <location>
        <begin position="30"/>
        <end position="159"/>
    </location>
</feature>
<dbReference type="GO" id="GO:0015036">
    <property type="term" value="F:disulfide oxidoreductase activity"/>
    <property type="evidence" value="ECO:0007669"/>
    <property type="project" value="UniProtKB-ARBA"/>
</dbReference>
<dbReference type="InterPro" id="IPR000866">
    <property type="entry name" value="AhpC/TSA"/>
</dbReference>
<organism evidence="6 7">
    <name type="scientific">Pseudomonas mandelii JR-1</name>
    <dbReference type="NCBI Taxonomy" id="1147786"/>
    <lineage>
        <taxon>Bacteria</taxon>
        <taxon>Pseudomonadati</taxon>
        <taxon>Pseudomonadota</taxon>
        <taxon>Gammaproteobacteria</taxon>
        <taxon>Pseudomonadales</taxon>
        <taxon>Pseudomonadaceae</taxon>
        <taxon>Pseudomonas</taxon>
    </lineage>
</organism>
<dbReference type="PROSITE" id="PS51352">
    <property type="entry name" value="THIOREDOXIN_2"/>
    <property type="match status" value="1"/>
</dbReference>